<evidence type="ECO:0000313" key="19">
    <source>
        <dbReference type="Proteomes" id="UP000321332"/>
    </source>
</evidence>
<keyword evidence="2 13" id="KW-0547">Nucleotide-binding</keyword>
<dbReference type="Gene3D" id="3.30.160.800">
    <property type="match status" value="1"/>
</dbReference>
<dbReference type="PANTHER" id="PTHR11070:SF48">
    <property type="entry name" value="ATP-DEPENDENT HELICASE_NUCLEASE SUBUNIT A"/>
    <property type="match status" value="1"/>
</dbReference>
<dbReference type="NCBIfam" id="TIGR02785">
    <property type="entry name" value="addA_Gpos"/>
    <property type="match status" value="1"/>
</dbReference>
<evidence type="ECO:0000256" key="7">
    <source>
        <dbReference type="ARBA" id="ARBA00022840"/>
    </source>
</evidence>
<evidence type="ECO:0000256" key="13">
    <source>
        <dbReference type="HAMAP-Rule" id="MF_01451"/>
    </source>
</evidence>
<dbReference type="GO" id="GO:0033202">
    <property type="term" value="C:DNA helicase complex"/>
    <property type="evidence" value="ECO:0007669"/>
    <property type="project" value="TreeGrafter"/>
</dbReference>
<evidence type="ECO:0000256" key="3">
    <source>
        <dbReference type="ARBA" id="ARBA00022763"/>
    </source>
</evidence>
<evidence type="ECO:0000256" key="8">
    <source>
        <dbReference type="ARBA" id="ARBA00023125"/>
    </source>
</evidence>
<comment type="catalytic activity">
    <reaction evidence="12 13">
        <text>ATP + H2O = ADP + phosphate + H(+)</text>
        <dbReference type="Rhea" id="RHEA:13065"/>
        <dbReference type="ChEBI" id="CHEBI:15377"/>
        <dbReference type="ChEBI" id="CHEBI:15378"/>
        <dbReference type="ChEBI" id="CHEBI:30616"/>
        <dbReference type="ChEBI" id="CHEBI:43474"/>
        <dbReference type="ChEBI" id="CHEBI:456216"/>
        <dbReference type="EC" id="5.6.2.4"/>
    </reaction>
</comment>
<dbReference type="GO" id="GO:0005524">
    <property type="term" value="F:ATP binding"/>
    <property type="evidence" value="ECO:0007669"/>
    <property type="project" value="UniProtKB-UniRule"/>
</dbReference>
<sequence>MATRFTENQQQAVYETGHNILVAASAGSGKTTVLIERLIQKILSGVSVENFLIVTFTNAAAQEMRERLEKAIEKRMHSADAAQKRFLQEQLLLLPAANISTIDAYALRVIENYYHIIGLDPQFRLLSDTAERDMLRQDVLNDVFAQFYDESHEQNSDFLALVANFGNPNNDKSLQQIVLKLADFAEARPDGDQWLTELSENYLPMQQDLTQTTMYQEAILPQLSSVVHQLLVQAQNVLITIEGEPVFNKTQLAFEALVSYLSNIQSQLTESNWDSLRELLLQMPKVSMETKSKKAIKEDAQLLDILSQATIVKNQIIGSDSEMKSLAQTFFQFNQQQWRQIEASALKLVSTLIDVTHTFREDFSVEKRNDKLLDFPDLGTLALQILEDDATRQTISSQFSEILVDEYQDINQLQEKLLTQVSNGHNMYMVGDVKQSIYGFRQAEPTLFTSKYKRFDNSANEDIRIELADNFRSQNNVTRATNLIFTQLMDEKLGDIAYTGEAKLVPKAAYPEIVPAIFDLDIIQQVNTKKTISESHESDEQAFEKRQAQYALLANKILALRQTSIYDRKADPAGMRPVEYGDVAILTRSKSGYIDLVAALREAGIPTQVESVGNYFQTMEVYLMLDVLRVIDNPHQDIPLAAVLRSPMFNFNENDLASVRLADKKHDYWTALQIFAKNDQRGEKILSLFQKWHKLAIQNDLVTLIWTIFDDTAWLDYVAGMPGGRQRQANLHALYDYARTYQTNTNAGLFRFVRYIEQLQENDGQLGEAPQEADEQAVRIMTIHASKGLEFPIVFLPEFDKAFNTKDMTNPVLIQKNEGIGIEYLQPDALVAMPTLQKLAVKNALKRQSWSEEMRLLYVALTRAEQQLHIIGTIKVDDEGSNDRLTRLWARAKETTGQFLPEDLRLDAKSYLEWVLISLARTKNATLESWLGDGETPHMLGSETSLEAQFDVKLITEQDIESVSSTISVDQVTPVSDNYDAKDFTLAEQTINYQYPNYLATNTAAYQSVSEMKRLFEDPDRTELQELKVQEDGRFEPARELVSDTLVLPKFMTDGSQKPSSAAVGTATHLILQLVDFDEPITRDTLETIRDTLVTNGRMIEPVAALINIDSLLRFLDTPFAKSLTQHAKSLKREVTFAMIMPAKHIYAGISDEAPVLVHGIVDGYFIDEATHTVTIFDYKTDFVRHDRLAEDLQKLVARYKGQLNIYKAALQQEFPTYHFNAPQLVVLHTGQVIDVN</sequence>
<dbReference type="EC" id="5.6.2.4" evidence="13"/>
<dbReference type="GO" id="GO:0043138">
    <property type="term" value="F:3'-5' DNA helicase activity"/>
    <property type="evidence" value="ECO:0007669"/>
    <property type="project" value="UniProtKB-UniRule"/>
</dbReference>
<dbReference type="Proteomes" id="UP000321332">
    <property type="component" value="Chromosome"/>
</dbReference>
<keyword evidence="1 13" id="KW-0540">Nuclease</keyword>
<reference evidence="18 19" key="1">
    <citation type="submission" date="2019-06" db="EMBL/GenBank/DDBJ databases">
        <title>Genome analyses of bacteria isolated from kimchi.</title>
        <authorList>
            <person name="Lee S."/>
            <person name="Ahn S."/>
            <person name="Roh S."/>
        </authorList>
    </citation>
    <scope>NUCLEOTIDE SEQUENCE [LARGE SCALE GENOMIC DNA]</scope>
    <source>
        <strain evidence="18 19">CBA3620</strain>
    </source>
</reference>
<dbReference type="GO" id="GO:0000724">
    <property type="term" value="P:double-strand break repair via homologous recombination"/>
    <property type="evidence" value="ECO:0007669"/>
    <property type="project" value="UniProtKB-UniRule"/>
</dbReference>
<evidence type="ECO:0000256" key="14">
    <source>
        <dbReference type="PROSITE-ProRule" id="PRU00560"/>
    </source>
</evidence>
<feature type="domain" description="UvrD-like helicase ATP-binding" evidence="16">
    <location>
        <begin position="3"/>
        <end position="474"/>
    </location>
</feature>
<feature type="coiled-coil region" evidence="15">
    <location>
        <begin position="54"/>
        <end position="85"/>
    </location>
</feature>
<dbReference type="PROSITE" id="PS51198">
    <property type="entry name" value="UVRD_HELICASE_ATP_BIND"/>
    <property type="match status" value="1"/>
</dbReference>
<evidence type="ECO:0000256" key="10">
    <source>
        <dbReference type="ARBA" id="ARBA00023235"/>
    </source>
</evidence>
<evidence type="ECO:0000259" key="17">
    <source>
        <dbReference type="PROSITE" id="PS51217"/>
    </source>
</evidence>
<dbReference type="SUPFAM" id="SSF52540">
    <property type="entry name" value="P-loop containing nucleoside triphosphate hydrolases"/>
    <property type="match status" value="1"/>
</dbReference>
<comment type="subunit">
    <text evidence="13">Heterodimer of AddA and AddB/RexB.</text>
</comment>
<comment type="similarity">
    <text evidence="13">Belongs to the helicase family. AddA subfamily.</text>
</comment>
<name>A0AAE6IJF7_LEUCA</name>
<comment type="cofactor">
    <cofactor evidence="13">
        <name>Mg(2+)</name>
        <dbReference type="ChEBI" id="CHEBI:18420"/>
    </cofactor>
</comment>
<dbReference type="RefSeq" id="WP_135197275.1">
    <property type="nucleotide sequence ID" value="NZ_CP042374.1"/>
</dbReference>
<keyword evidence="6 13" id="KW-0269">Exonuclease</keyword>
<evidence type="ECO:0000256" key="2">
    <source>
        <dbReference type="ARBA" id="ARBA00022741"/>
    </source>
</evidence>
<dbReference type="InterPro" id="IPR014017">
    <property type="entry name" value="DNA_helicase_UvrD-like_C"/>
</dbReference>
<dbReference type="InterPro" id="IPR014016">
    <property type="entry name" value="UvrD-like_ATP-bd"/>
</dbReference>
<comment type="catalytic activity">
    <reaction evidence="11 13">
        <text>Couples ATP hydrolysis with the unwinding of duplex DNA by translocating in the 3'-5' direction.</text>
        <dbReference type="EC" id="5.6.2.4"/>
    </reaction>
</comment>
<keyword evidence="7 13" id="KW-0067">ATP-binding</keyword>
<dbReference type="Gene3D" id="3.90.320.10">
    <property type="match status" value="1"/>
</dbReference>
<keyword evidence="9 13" id="KW-0234">DNA repair</keyword>
<accession>A0AAE6IJF7</accession>
<keyword evidence="3 13" id="KW-0227">DNA damage</keyword>
<comment type="function">
    <text evidence="13">The heterodimer acts as both an ATP-dependent DNA helicase and an ATP-dependent, dual-direction single-stranded exonuclease. Recognizes the chi site generating a DNA molecule suitable for the initiation of homologous recombination. The AddA nuclease domain is required for chi fragment generation; this subunit has the helicase and 3' -&gt; 5' nuclease activities.</text>
</comment>
<dbReference type="InterPro" id="IPR000212">
    <property type="entry name" value="DNA_helicase_UvrD/REP"/>
</dbReference>
<gene>
    <name evidence="13 18" type="primary">addA</name>
    <name evidence="18" type="ORF">FGL89_01835</name>
</gene>
<dbReference type="GO" id="GO:0005829">
    <property type="term" value="C:cytosol"/>
    <property type="evidence" value="ECO:0007669"/>
    <property type="project" value="TreeGrafter"/>
</dbReference>
<organism evidence="18 19">
    <name type="scientific">Leuconostoc carnosum</name>
    <dbReference type="NCBI Taxonomy" id="1252"/>
    <lineage>
        <taxon>Bacteria</taxon>
        <taxon>Bacillati</taxon>
        <taxon>Bacillota</taxon>
        <taxon>Bacilli</taxon>
        <taxon>Lactobacillales</taxon>
        <taxon>Lactobacillaceae</taxon>
        <taxon>Leuconostoc</taxon>
    </lineage>
</organism>
<keyword evidence="10 13" id="KW-0413">Isomerase</keyword>
<keyword evidence="15" id="KW-0175">Coiled coil</keyword>
<dbReference type="InterPro" id="IPR014152">
    <property type="entry name" value="AddA"/>
</dbReference>
<dbReference type="GeneID" id="61186465"/>
<dbReference type="HAMAP" id="MF_01451">
    <property type="entry name" value="AddA"/>
    <property type="match status" value="1"/>
</dbReference>
<evidence type="ECO:0000256" key="6">
    <source>
        <dbReference type="ARBA" id="ARBA00022839"/>
    </source>
</evidence>
<dbReference type="InterPro" id="IPR027417">
    <property type="entry name" value="P-loop_NTPase"/>
</dbReference>
<dbReference type="PROSITE" id="PS51217">
    <property type="entry name" value="UVRD_HELICASE_CTER"/>
    <property type="match status" value="1"/>
</dbReference>
<dbReference type="SUPFAM" id="SSF52980">
    <property type="entry name" value="Restriction endonuclease-like"/>
    <property type="match status" value="1"/>
</dbReference>
<proteinExistence type="inferred from homology"/>
<dbReference type="Gene3D" id="3.40.50.300">
    <property type="entry name" value="P-loop containing nucleotide triphosphate hydrolases"/>
    <property type="match status" value="3"/>
</dbReference>
<evidence type="ECO:0000256" key="9">
    <source>
        <dbReference type="ARBA" id="ARBA00023204"/>
    </source>
</evidence>
<evidence type="ECO:0000313" key="18">
    <source>
        <dbReference type="EMBL" id="QEA32969.1"/>
    </source>
</evidence>
<evidence type="ECO:0000256" key="4">
    <source>
        <dbReference type="ARBA" id="ARBA00022801"/>
    </source>
</evidence>
<protein>
    <recommendedName>
        <fullName evidence="13">ATP-dependent helicase/nuclease subunit A</fullName>
        <ecNumber evidence="13">3.1.-.-</ecNumber>
        <ecNumber evidence="13">5.6.2.4</ecNumber>
    </recommendedName>
    <alternativeName>
        <fullName evidence="13">ATP-dependent helicase/nuclease AddA</fullName>
    </alternativeName>
    <alternativeName>
        <fullName evidence="13">DNA 3'-5' helicase AddA</fullName>
    </alternativeName>
</protein>
<dbReference type="Pfam" id="PF12705">
    <property type="entry name" value="PDDEXK_1"/>
    <property type="match status" value="1"/>
</dbReference>
<dbReference type="InterPro" id="IPR011604">
    <property type="entry name" value="PDDEXK-like_dom_sf"/>
</dbReference>
<evidence type="ECO:0000256" key="12">
    <source>
        <dbReference type="ARBA" id="ARBA00048988"/>
    </source>
</evidence>
<keyword evidence="5 13" id="KW-0347">Helicase</keyword>
<evidence type="ECO:0000256" key="5">
    <source>
        <dbReference type="ARBA" id="ARBA00022806"/>
    </source>
</evidence>
<evidence type="ECO:0000256" key="1">
    <source>
        <dbReference type="ARBA" id="ARBA00022722"/>
    </source>
</evidence>
<feature type="binding site" evidence="14">
    <location>
        <begin position="24"/>
        <end position="31"/>
    </location>
    <ligand>
        <name>ATP</name>
        <dbReference type="ChEBI" id="CHEBI:30616"/>
    </ligand>
</feature>
<dbReference type="Gene3D" id="1.10.486.10">
    <property type="entry name" value="PCRA, domain 4"/>
    <property type="match status" value="1"/>
</dbReference>
<dbReference type="InterPro" id="IPR038726">
    <property type="entry name" value="PDDEXK_AddAB-type"/>
</dbReference>
<dbReference type="Pfam" id="PF13361">
    <property type="entry name" value="UvrD_C"/>
    <property type="match status" value="1"/>
</dbReference>
<dbReference type="GO" id="GO:0003690">
    <property type="term" value="F:double-stranded DNA binding"/>
    <property type="evidence" value="ECO:0007669"/>
    <property type="project" value="UniProtKB-UniRule"/>
</dbReference>
<evidence type="ECO:0000256" key="15">
    <source>
        <dbReference type="SAM" id="Coils"/>
    </source>
</evidence>
<dbReference type="EC" id="3.1.-.-" evidence="13"/>
<feature type="domain" description="UvrD-like helicase C-terminal" evidence="17">
    <location>
        <begin position="511"/>
        <end position="788"/>
    </location>
</feature>
<evidence type="ECO:0000256" key="11">
    <source>
        <dbReference type="ARBA" id="ARBA00034617"/>
    </source>
</evidence>
<evidence type="ECO:0000259" key="16">
    <source>
        <dbReference type="PROSITE" id="PS51198"/>
    </source>
</evidence>
<dbReference type="Pfam" id="PF00580">
    <property type="entry name" value="UvrD-helicase"/>
    <property type="match status" value="1"/>
</dbReference>
<keyword evidence="4 13" id="KW-0378">Hydrolase</keyword>
<dbReference type="PANTHER" id="PTHR11070">
    <property type="entry name" value="UVRD / RECB / PCRA DNA HELICASE FAMILY MEMBER"/>
    <property type="match status" value="1"/>
</dbReference>
<dbReference type="AlphaFoldDB" id="A0AAE6IJF7"/>
<dbReference type="InterPro" id="IPR011335">
    <property type="entry name" value="Restrct_endonuc-II-like"/>
</dbReference>
<dbReference type="EMBL" id="CP042374">
    <property type="protein sequence ID" value="QEA32969.1"/>
    <property type="molecule type" value="Genomic_DNA"/>
</dbReference>
<keyword evidence="8 13" id="KW-0238">DNA-binding</keyword>
<dbReference type="GO" id="GO:0008408">
    <property type="term" value="F:3'-5' exonuclease activity"/>
    <property type="evidence" value="ECO:0007669"/>
    <property type="project" value="UniProtKB-UniRule"/>
</dbReference>